<feature type="region of interest" description="Disordered" evidence="3">
    <location>
        <begin position="321"/>
        <end position="356"/>
    </location>
</feature>
<dbReference type="AlphaFoldDB" id="C3YL15"/>
<dbReference type="InParanoid" id="C3YL15"/>
<dbReference type="eggNOG" id="KOG2177">
    <property type="taxonomic scope" value="Eukaryota"/>
</dbReference>
<feature type="region of interest" description="Disordered" evidence="3">
    <location>
        <begin position="110"/>
        <end position="129"/>
    </location>
</feature>
<evidence type="ECO:0008006" key="6">
    <source>
        <dbReference type="Google" id="ProtNLM"/>
    </source>
</evidence>
<keyword evidence="4" id="KW-0812">Transmembrane</keyword>
<gene>
    <name evidence="5" type="ORF">BRAFLDRAFT_84729</name>
</gene>
<keyword evidence="4" id="KW-1133">Transmembrane helix</keyword>
<feature type="compositionally biased region" description="Polar residues" evidence="3">
    <location>
        <begin position="226"/>
        <end position="236"/>
    </location>
</feature>
<dbReference type="CDD" id="cd05819">
    <property type="entry name" value="NHL"/>
    <property type="match status" value="1"/>
</dbReference>
<dbReference type="PANTHER" id="PTHR24104">
    <property type="entry name" value="E3 UBIQUITIN-PROTEIN LIGASE NHLRC1-RELATED"/>
    <property type="match status" value="1"/>
</dbReference>
<feature type="transmembrane region" description="Helical" evidence="4">
    <location>
        <begin position="287"/>
        <end position="304"/>
    </location>
</feature>
<keyword evidence="4" id="KW-0472">Membrane</keyword>
<accession>C3YL15</accession>
<evidence type="ECO:0000256" key="2">
    <source>
        <dbReference type="PROSITE-ProRule" id="PRU00504"/>
    </source>
</evidence>
<feature type="region of interest" description="Disordered" evidence="3">
    <location>
        <begin position="1"/>
        <end position="42"/>
    </location>
</feature>
<organism>
    <name type="scientific">Branchiostoma floridae</name>
    <name type="common">Florida lancelet</name>
    <name type="synonym">Amphioxus</name>
    <dbReference type="NCBI Taxonomy" id="7739"/>
    <lineage>
        <taxon>Eukaryota</taxon>
        <taxon>Metazoa</taxon>
        <taxon>Chordata</taxon>
        <taxon>Cephalochordata</taxon>
        <taxon>Leptocardii</taxon>
        <taxon>Amphioxiformes</taxon>
        <taxon>Branchiostomatidae</taxon>
        <taxon>Branchiostoma</taxon>
    </lineage>
</organism>
<feature type="repeat" description="NHL" evidence="2">
    <location>
        <begin position="411"/>
        <end position="451"/>
    </location>
</feature>
<dbReference type="PROSITE" id="PS51125">
    <property type="entry name" value="NHL"/>
    <property type="match status" value="2"/>
</dbReference>
<dbReference type="Pfam" id="PF01436">
    <property type="entry name" value="NHL"/>
    <property type="match status" value="1"/>
</dbReference>
<keyword evidence="1" id="KW-0677">Repeat</keyword>
<feature type="repeat" description="NHL" evidence="2">
    <location>
        <begin position="593"/>
        <end position="636"/>
    </location>
</feature>
<dbReference type="EMBL" id="GG666525">
    <property type="protein sequence ID" value="EEN59006.1"/>
    <property type="molecule type" value="Genomic_DNA"/>
</dbReference>
<evidence type="ECO:0000313" key="5">
    <source>
        <dbReference type="EMBL" id="EEN59006.1"/>
    </source>
</evidence>
<evidence type="ECO:0000256" key="4">
    <source>
        <dbReference type="SAM" id="Phobius"/>
    </source>
</evidence>
<feature type="region of interest" description="Disordered" evidence="3">
    <location>
        <begin position="226"/>
        <end position="245"/>
    </location>
</feature>
<dbReference type="InterPro" id="IPR011042">
    <property type="entry name" value="6-blade_b-propeller_TolB-like"/>
</dbReference>
<reference evidence="5" key="1">
    <citation type="journal article" date="2008" name="Nature">
        <title>The amphioxus genome and the evolution of the chordate karyotype.</title>
        <authorList>
            <consortium name="US DOE Joint Genome Institute (JGI-PGF)"/>
            <person name="Putnam N.H."/>
            <person name="Butts T."/>
            <person name="Ferrier D.E.K."/>
            <person name="Furlong R.F."/>
            <person name="Hellsten U."/>
            <person name="Kawashima T."/>
            <person name="Robinson-Rechavi M."/>
            <person name="Shoguchi E."/>
            <person name="Terry A."/>
            <person name="Yu J.-K."/>
            <person name="Benito-Gutierrez E.L."/>
            <person name="Dubchak I."/>
            <person name="Garcia-Fernandez J."/>
            <person name="Gibson-Brown J.J."/>
            <person name="Grigoriev I.V."/>
            <person name="Horton A.C."/>
            <person name="de Jong P.J."/>
            <person name="Jurka J."/>
            <person name="Kapitonov V.V."/>
            <person name="Kohara Y."/>
            <person name="Kuroki Y."/>
            <person name="Lindquist E."/>
            <person name="Lucas S."/>
            <person name="Osoegawa K."/>
            <person name="Pennacchio L.A."/>
            <person name="Salamov A.A."/>
            <person name="Satou Y."/>
            <person name="Sauka-Spengler T."/>
            <person name="Schmutz J."/>
            <person name="Shin-I T."/>
            <person name="Toyoda A."/>
            <person name="Bronner-Fraser M."/>
            <person name="Fujiyama A."/>
            <person name="Holland L.Z."/>
            <person name="Holland P.W.H."/>
            <person name="Satoh N."/>
            <person name="Rokhsar D.S."/>
        </authorList>
    </citation>
    <scope>NUCLEOTIDE SEQUENCE [LARGE SCALE GENOMIC DNA]</scope>
    <source>
        <strain evidence="5">S238N-H82</strain>
        <tissue evidence="5">Testes</tissue>
    </source>
</reference>
<dbReference type="PANTHER" id="PTHR24104:SF50">
    <property type="entry name" value="SMP-30_GLUCONOLACTONASE_LRE-LIKE REGION DOMAIN-CONTAINING PROTEIN"/>
    <property type="match status" value="1"/>
</dbReference>
<evidence type="ECO:0000256" key="3">
    <source>
        <dbReference type="SAM" id="MobiDB-lite"/>
    </source>
</evidence>
<name>C3YL15_BRAFL</name>
<feature type="compositionally biased region" description="Polar residues" evidence="3">
    <location>
        <begin position="387"/>
        <end position="410"/>
    </location>
</feature>
<proteinExistence type="predicted"/>
<feature type="compositionally biased region" description="Polar residues" evidence="3">
    <location>
        <begin position="326"/>
        <end position="356"/>
    </location>
</feature>
<sequence length="689" mass="74935">MEPSVNPALAINNGGNLCTQPSSDTHQKYDEVNSMPANNNDSPCFQPYAVKQQQEVAEESVVETASNEDSSNSCLQPYAFRCLKPNGTVVESTDVVSADVDIKPYAVRYQEHEDSENDTQLSMTDVASDDEGIKPYAVRYQDHEDSGNGNPLPRTDDDGVDIKPYAVKYQEHDDSGNGNPPPRIDDDDDDDVNIEPYAAAYMDQDDITCETAVGDNQTKDPFQKRTAASNRNNDVSRNCAHVPGAVRDGQDMNEIRHAMKPMHMPNIQRQEAYGCTYHRMCGALKPFAVLTLFIVAGIFLWLFFNSTTSVPTTTVSTAFTTGHSTPDTASTPGHSAPDNASTPAGHSVSDTGPTTACNYSSRTTIADDILVSTTRPHETSSEGTEHAQLSSVSSNLQLEESHGRNATNITFGGRGEDPGQFDEISGMTVSTDNEIFVSDSGTKRVQVFDMNGLFLRSFTTVLPLEKDCKTNPSDIAVDGKGNVWAVDPSIVAKSCAHVAVQYSRDGQPMAKFKVGFRQSNVPLAHIAIDVRNHKIIVGAKDEIIIYEPNGLLVRRFVVPYLKMGDITSSMAGNILVTDRFSSVLVYSHSGVMLSKFGTWGIGQGQLNIPLGICVDTLGNIIVTNNGHPRVDMFTSSGEFVRTVANFDIAFSLWGIAVGPDGHLVLTYLKRNTVTIFPSHMVLLRPAKKA</sequence>
<evidence type="ECO:0000256" key="1">
    <source>
        <dbReference type="ARBA" id="ARBA00022737"/>
    </source>
</evidence>
<feature type="region of interest" description="Disordered" evidence="3">
    <location>
        <begin position="374"/>
        <end position="425"/>
    </location>
</feature>
<dbReference type="SUPFAM" id="SSF101898">
    <property type="entry name" value="NHL repeat"/>
    <property type="match status" value="1"/>
</dbReference>
<feature type="compositionally biased region" description="Basic and acidic residues" evidence="3">
    <location>
        <begin position="375"/>
        <end position="385"/>
    </location>
</feature>
<feature type="compositionally biased region" description="Polar residues" evidence="3">
    <location>
        <begin position="13"/>
        <end position="24"/>
    </location>
</feature>
<feature type="region of interest" description="Disordered" evidence="3">
    <location>
        <begin position="140"/>
        <end position="190"/>
    </location>
</feature>
<protein>
    <recommendedName>
        <fullName evidence="6">SMP-30/Gluconolactonase/LRE-like region domain-containing protein</fullName>
    </recommendedName>
</protein>
<dbReference type="InterPro" id="IPR001258">
    <property type="entry name" value="NHL_repeat"/>
</dbReference>
<dbReference type="InterPro" id="IPR050952">
    <property type="entry name" value="TRIM-NHL_E3_ligases"/>
</dbReference>
<dbReference type="Gene3D" id="2.120.10.30">
    <property type="entry name" value="TolB, C-terminal domain"/>
    <property type="match status" value="1"/>
</dbReference>